<sequence>MNTNPPTSTLLTDAISDVPTARVNHRSVAAFGKTWQQHINTDTVFPTPREDFSFCEHAGNLIVFGGRGVDSDGGISPLHDLWMYSIDKNEWTEVHPIGTDAPFGVKGSSLDSAPMPHRVWWTAC</sequence>
<dbReference type="Pfam" id="PF01344">
    <property type="entry name" value="Kelch_1"/>
    <property type="match status" value="1"/>
</dbReference>
<dbReference type="InterPro" id="IPR006652">
    <property type="entry name" value="Kelch_1"/>
</dbReference>
<name>A0ABQ9WQ04_9EUKA</name>
<protein>
    <submittedName>
        <fullName evidence="1">Uncharacterized protein</fullName>
    </submittedName>
</protein>
<evidence type="ECO:0000313" key="2">
    <source>
        <dbReference type="Proteomes" id="UP001281761"/>
    </source>
</evidence>
<gene>
    <name evidence="1" type="ORF">BLNAU_23528</name>
</gene>
<dbReference type="InterPro" id="IPR015915">
    <property type="entry name" value="Kelch-typ_b-propeller"/>
</dbReference>
<reference evidence="1 2" key="1">
    <citation type="journal article" date="2022" name="bioRxiv">
        <title>Genomics of Preaxostyla Flagellates Illuminates Evolutionary Transitions and the Path Towards Mitochondrial Loss.</title>
        <authorList>
            <person name="Novak L.V.F."/>
            <person name="Treitli S.C."/>
            <person name="Pyrih J."/>
            <person name="Halakuc P."/>
            <person name="Pipaliya S.V."/>
            <person name="Vacek V."/>
            <person name="Brzon O."/>
            <person name="Soukal P."/>
            <person name="Eme L."/>
            <person name="Dacks J.B."/>
            <person name="Karnkowska A."/>
            <person name="Elias M."/>
            <person name="Hampl V."/>
        </authorList>
    </citation>
    <scope>NUCLEOTIDE SEQUENCE [LARGE SCALE GENOMIC DNA]</scope>
    <source>
        <strain evidence="1">NAU3</strain>
        <tissue evidence="1">Gut</tissue>
    </source>
</reference>
<organism evidence="1 2">
    <name type="scientific">Blattamonas nauphoetae</name>
    <dbReference type="NCBI Taxonomy" id="2049346"/>
    <lineage>
        <taxon>Eukaryota</taxon>
        <taxon>Metamonada</taxon>
        <taxon>Preaxostyla</taxon>
        <taxon>Oxymonadida</taxon>
        <taxon>Blattamonas</taxon>
    </lineage>
</organism>
<accession>A0ABQ9WQ04</accession>
<dbReference type="InterPro" id="IPR011043">
    <property type="entry name" value="Gal_Oxase/kelch_b-propeller"/>
</dbReference>
<keyword evidence="2" id="KW-1185">Reference proteome</keyword>
<dbReference type="Proteomes" id="UP001281761">
    <property type="component" value="Unassembled WGS sequence"/>
</dbReference>
<evidence type="ECO:0000313" key="1">
    <source>
        <dbReference type="EMBL" id="KAK2941565.1"/>
    </source>
</evidence>
<dbReference type="EMBL" id="JARBJD010000489">
    <property type="protein sequence ID" value="KAK2941565.1"/>
    <property type="molecule type" value="Genomic_DNA"/>
</dbReference>
<comment type="caution">
    <text evidence="1">The sequence shown here is derived from an EMBL/GenBank/DDBJ whole genome shotgun (WGS) entry which is preliminary data.</text>
</comment>
<proteinExistence type="predicted"/>
<dbReference type="Gene3D" id="2.120.10.80">
    <property type="entry name" value="Kelch-type beta propeller"/>
    <property type="match status" value="1"/>
</dbReference>
<dbReference type="SUPFAM" id="SSF50965">
    <property type="entry name" value="Galactose oxidase, central domain"/>
    <property type="match status" value="1"/>
</dbReference>